<sequence length="904" mass="99064">MLFWRTCKRHASVRLTHILALRHDSYSVQSVLQPLTLSSLNGFADEASSAVPNPWSQHHAALSARKASEPGRESWLCNHFHAISAHPFAPVLARFKHVRAAPLAPAAAAAKEPVEHGAGRRRGGRREAGGQNSNLQWDRQDGGRGRGHGRCGPSRGTRTVVLRDIADLRTLVEVVEEEAPAWVAAGDVVSLRAAFSALARLGSRPGANTRLLPRALTTLAAAYLPLVPVLGDAFSCVAPLYSCAKLGFWEGQLPAALLERLGRDGGELMQRANGQGHSNLWWSVSAAPQHLIPLAGSALNASAVCLEQMRPSELDAQACSNILLACARLQHRHDPLLHHLTACLVQLPDAKCQNLANTLYALGKLAEECGYRPQQDLRSLADRVLERLPQQRDRQHEENRGYQGQFIPQELSNMLLGCAKLGFSDPNLVHSLATALVDSSQRTNEQDVANALYALAVLGCTGPKTTLAMTQLFAEVQRRLHITPTRFVPQDLSNLLWALERLRPEGQEALMEALAAECRRRQFAGFKPQELSNAAWALARMGFSDQGWYEALVAAVMAPGAMRGAKPQDCANLWYALALVRHRPPGSLMEAMAWDKQRPGPLANSQNCSNLLWSLATLGLYHEQLVEGLVGRLGELTARKQQEEGEASREGPTNQNLANSLWALAVMGPQVLSRHSSLVEGLLREVVRRWEQQQGQVGFTQEGLAQLWQVQLELQHVSRGRGGSRKGLSRLELILAGGAGSQSSLLGAMRRAASREERLDPHISKLQQTVVKAIQQLLQPATGDGDGARHADDGNRTRSPFSSSRPLLAILPEHPVEELCCRVDVVVEVAGGKRVAVEVDGPSHFLANHPHTRTKNGPTQLRDRQLEWVFRAGNVVSVPYWEWNKLKGREGRLTYLSQLLGLQQ</sequence>
<evidence type="ECO:0000313" key="4">
    <source>
        <dbReference type="Proteomes" id="UP001054857"/>
    </source>
</evidence>
<accession>A0AAD3DGU5</accession>
<evidence type="ECO:0000259" key="2">
    <source>
        <dbReference type="PROSITE" id="PS51286"/>
    </source>
</evidence>
<dbReference type="InterPro" id="IPR013584">
    <property type="entry name" value="RAP"/>
</dbReference>
<dbReference type="EMBL" id="BMAR01000001">
    <property type="protein sequence ID" value="GFR41293.1"/>
    <property type="molecule type" value="Genomic_DNA"/>
</dbReference>
<keyword evidence="4" id="KW-1185">Reference proteome</keyword>
<dbReference type="GO" id="GO:0009507">
    <property type="term" value="C:chloroplast"/>
    <property type="evidence" value="ECO:0007669"/>
    <property type="project" value="GOC"/>
</dbReference>
<protein>
    <recommendedName>
        <fullName evidence="2">RAP domain-containing protein</fullName>
    </recommendedName>
</protein>
<organism evidence="3 4">
    <name type="scientific">Astrephomene gubernaculifera</name>
    <dbReference type="NCBI Taxonomy" id="47775"/>
    <lineage>
        <taxon>Eukaryota</taxon>
        <taxon>Viridiplantae</taxon>
        <taxon>Chlorophyta</taxon>
        <taxon>core chlorophytes</taxon>
        <taxon>Chlorophyceae</taxon>
        <taxon>CS clade</taxon>
        <taxon>Chlamydomonadales</taxon>
        <taxon>Astrephomenaceae</taxon>
        <taxon>Astrephomene</taxon>
    </lineage>
</organism>
<dbReference type="SMART" id="SM00952">
    <property type="entry name" value="RAP"/>
    <property type="match status" value="1"/>
</dbReference>
<feature type="region of interest" description="Disordered" evidence="1">
    <location>
        <begin position="106"/>
        <end position="155"/>
    </location>
</feature>
<dbReference type="AlphaFoldDB" id="A0AAD3DGU5"/>
<dbReference type="PANTHER" id="PTHR21228">
    <property type="entry name" value="FAST LEU-RICH DOMAIN-CONTAINING"/>
    <property type="match status" value="1"/>
</dbReference>
<dbReference type="GO" id="GO:0005759">
    <property type="term" value="C:mitochondrial matrix"/>
    <property type="evidence" value="ECO:0007669"/>
    <property type="project" value="TreeGrafter"/>
</dbReference>
<proteinExistence type="predicted"/>
<dbReference type="InterPro" id="IPR050870">
    <property type="entry name" value="FAST_kinase"/>
</dbReference>
<reference evidence="3 4" key="1">
    <citation type="journal article" date="2021" name="Sci. Rep.">
        <title>Genome sequencing of the multicellular alga Astrephomene provides insights into convergent evolution of germ-soma differentiation.</title>
        <authorList>
            <person name="Yamashita S."/>
            <person name="Yamamoto K."/>
            <person name="Matsuzaki R."/>
            <person name="Suzuki S."/>
            <person name="Yamaguchi H."/>
            <person name="Hirooka S."/>
            <person name="Minakuchi Y."/>
            <person name="Miyagishima S."/>
            <person name="Kawachi M."/>
            <person name="Toyoda A."/>
            <person name="Nozaki H."/>
        </authorList>
    </citation>
    <scope>NUCLEOTIDE SEQUENCE [LARGE SCALE GENOMIC DNA]</scope>
    <source>
        <strain evidence="3 4">NIES-4017</strain>
    </source>
</reference>
<feature type="domain" description="RAP" evidence="2">
    <location>
        <begin position="835"/>
        <end position="898"/>
    </location>
</feature>
<feature type="compositionally biased region" description="Basic and acidic residues" evidence="1">
    <location>
        <begin position="786"/>
        <end position="796"/>
    </location>
</feature>
<dbReference type="GO" id="GO:0044528">
    <property type="term" value="P:regulation of mitochondrial mRNA stability"/>
    <property type="evidence" value="ECO:0007669"/>
    <property type="project" value="TreeGrafter"/>
</dbReference>
<dbReference type="PANTHER" id="PTHR21228:SF40">
    <property type="entry name" value="LD45607P"/>
    <property type="match status" value="1"/>
</dbReference>
<dbReference type="GO" id="GO:0000963">
    <property type="term" value="P:mitochondrial RNA processing"/>
    <property type="evidence" value="ECO:0007669"/>
    <property type="project" value="TreeGrafter"/>
</dbReference>
<evidence type="ECO:0000313" key="3">
    <source>
        <dbReference type="EMBL" id="GFR41293.1"/>
    </source>
</evidence>
<dbReference type="GO" id="GO:0003723">
    <property type="term" value="F:RNA binding"/>
    <property type="evidence" value="ECO:0007669"/>
    <property type="project" value="TreeGrafter"/>
</dbReference>
<comment type="caution">
    <text evidence="3">The sequence shown here is derived from an EMBL/GenBank/DDBJ whole genome shotgun (WGS) entry which is preliminary data.</text>
</comment>
<dbReference type="Pfam" id="PF08373">
    <property type="entry name" value="RAP"/>
    <property type="match status" value="1"/>
</dbReference>
<evidence type="ECO:0000256" key="1">
    <source>
        <dbReference type="SAM" id="MobiDB-lite"/>
    </source>
</evidence>
<dbReference type="GO" id="GO:0035770">
    <property type="term" value="C:ribonucleoprotein granule"/>
    <property type="evidence" value="ECO:0007669"/>
    <property type="project" value="TreeGrafter"/>
</dbReference>
<dbReference type="GO" id="GO:1901259">
    <property type="term" value="P:chloroplast rRNA processing"/>
    <property type="evidence" value="ECO:0007669"/>
    <property type="project" value="TreeGrafter"/>
</dbReference>
<feature type="region of interest" description="Disordered" evidence="1">
    <location>
        <begin position="781"/>
        <end position="803"/>
    </location>
</feature>
<name>A0AAD3DGU5_9CHLO</name>
<gene>
    <name evidence="3" type="ORF">Agub_g1968</name>
</gene>
<dbReference type="PROSITE" id="PS51286">
    <property type="entry name" value="RAP"/>
    <property type="match status" value="1"/>
</dbReference>
<dbReference type="Proteomes" id="UP001054857">
    <property type="component" value="Unassembled WGS sequence"/>
</dbReference>